<dbReference type="SUPFAM" id="SSF75005">
    <property type="entry name" value="Arabinanase/levansucrase/invertase"/>
    <property type="match status" value="1"/>
</dbReference>
<dbReference type="Gene3D" id="3.90.550.10">
    <property type="entry name" value="Spore Coat Polysaccharide Biosynthesis Protein SpsA, Chain A"/>
    <property type="match status" value="1"/>
</dbReference>
<evidence type="ECO:0000256" key="3">
    <source>
        <dbReference type="ARBA" id="ARBA00022679"/>
    </source>
</evidence>
<evidence type="ECO:0000256" key="2">
    <source>
        <dbReference type="ARBA" id="ARBA00008700"/>
    </source>
</evidence>
<dbReference type="GO" id="GO:0016020">
    <property type="term" value="C:membrane"/>
    <property type="evidence" value="ECO:0007669"/>
    <property type="project" value="UniProtKB-SubCell"/>
</dbReference>
<comment type="subcellular location">
    <subcellularLocation>
        <location evidence="1">Membrane</location>
    </subcellularLocation>
</comment>
<evidence type="ECO:0000259" key="7">
    <source>
        <dbReference type="Pfam" id="PF09258"/>
    </source>
</evidence>
<feature type="domain" description="Glycosyl transferase 64" evidence="7">
    <location>
        <begin position="491"/>
        <end position="723"/>
    </location>
</feature>
<organism evidence="9 10">
    <name type="scientific">Spirodela intermedia</name>
    <name type="common">Intermediate duckweed</name>
    <dbReference type="NCBI Taxonomy" id="51605"/>
    <lineage>
        <taxon>Eukaryota</taxon>
        <taxon>Viridiplantae</taxon>
        <taxon>Streptophyta</taxon>
        <taxon>Embryophyta</taxon>
        <taxon>Tracheophyta</taxon>
        <taxon>Spermatophyta</taxon>
        <taxon>Magnoliopsida</taxon>
        <taxon>Liliopsida</taxon>
        <taxon>Araceae</taxon>
        <taxon>Lemnoideae</taxon>
        <taxon>Spirodela</taxon>
    </lineage>
</organism>
<dbReference type="FunFam" id="2.115.10.20:FF:000004">
    <property type="entry name" value="Glucosamine inositolphosphorylceramide transferase 1"/>
    <property type="match status" value="1"/>
</dbReference>
<dbReference type="InterPro" id="IPR015338">
    <property type="entry name" value="GT64_dom"/>
</dbReference>
<evidence type="ECO:0000259" key="8">
    <source>
        <dbReference type="Pfam" id="PF24793"/>
    </source>
</evidence>
<dbReference type="Pfam" id="PF24793">
    <property type="entry name" value="GINT1_N"/>
    <property type="match status" value="1"/>
</dbReference>
<dbReference type="OrthoDB" id="5954868at2759"/>
<feature type="transmembrane region" description="Helical" evidence="6">
    <location>
        <begin position="452"/>
        <end position="472"/>
    </location>
</feature>
<evidence type="ECO:0000256" key="4">
    <source>
        <dbReference type="ARBA" id="ARBA00023136"/>
    </source>
</evidence>
<dbReference type="InterPro" id="IPR056442">
    <property type="entry name" value="GINT1_N"/>
</dbReference>
<evidence type="ECO:0000256" key="1">
    <source>
        <dbReference type="ARBA" id="ARBA00004370"/>
    </source>
</evidence>
<dbReference type="PROSITE" id="PS51257">
    <property type="entry name" value="PROKAR_LIPOPROTEIN"/>
    <property type="match status" value="1"/>
</dbReference>
<evidence type="ECO:0000256" key="6">
    <source>
        <dbReference type="SAM" id="Phobius"/>
    </source>
</evidence>
<sequence>MSRHRHFLASAGGALLFVLSCLVALAFVASLFARLNSYPRYSYASSNPNSTGCNLDGEGSWSVGVFYGDSPLSLKPIESWNIWRNSSTACPVANPVFTCASTSDAGSPSNFIADPFLYIDGSSLYLFFETKNSITMQGDIGVAKSSDNGSTWEHLGIILDEEWHLSYPFVFNYRGQIYLMPEGSKKGDLRLYRAVDFPLKWILEKVILDRPLIDTFMVNYQGMYWLFGSDWRGSGVIKNGQLEIWYSSSPFGPWKPHGRNPIHNMDKSLGARNAGRPFVYNGSLYRPGQDCGETYGRRVRLFEILSLTVDEYREIEVPLGIEEPKKGRNAWNGARYHQLDAQQLPSGEWIAVMDGDRVPSGENLRRLIIGYSLIAAAVALVVLAGAVLCVLKCLLRRGSSLPQSGTPDDGLAAATKALPLLSCILVGLLGLLKKLSWSSKSKVGVRACVGRLVLGVALLSAVVIVCTGVYYLRRGNGVEEAYPWKGQYSQFTLLTMASDAYPRNLRKLVKHYSRCPSVGEIVIVWNKGQPPPAGDFHHSAVPIRIRVEAQNSLNNRFKADPLIKNRGVLQLEFGAMVGCNDLERGFKVWRQYPDRIVGFFPGLADGNPLTIQDEKLARTRSGYNMILAGAAFVDGQLASGRYWSEEAISGRKIVDRFSDCEDILMNFLFANMSSSSTAEFVRPAEAMDPWELSGSPVGRGRGMARASPARMNCLIEFSKTYGSRLAGRKSEFGRREDGWDV</sequence>
<dbReference type="PANTHER" id="PTHR48261">
    <property type="entry name" value="ACETYLGLUCOSAMINYLTRANSFERASE"/>
    <property type="match status" value="1"/>
</dbReference>
<comment type="similarity">
    <text evidence="2">Belongs to the glycosyltransferase 64 family.</text>
</comment>
<keyword evidence="10" id="KW-1185">Reference proteome</keyword>
<feature type="transmembrane region" description="Helical" evidence="6">
    <location>
        <begin position="411"/>
        <end position="432"/>
    </location>
</feature>
<dbReference type="PANTHER" id="PTHR48261:SF6">
    <property type="entry name" value="GLYCOSYLTRANSFERASE FAMILY PROTEIN"/>
    <property type="match status" value="1"/>
</dbReference>
<dbReference type="GO" id="GO:0016757">
    <property type="term" value="F:glycosyltransferase activity"/>
    <property type="evidence" value="ECO:0007669"/>
    <property type="project" value="InterPro"/>
</dbReference>
<feature type="transmembrane region" description="Helical" evidence="6">
    <location>
        <begin position="368"/>
        <end position="391"/>
    </location>
</feature>
<evidence type="ECO:0000313" key="10">
    <source>
        <dbReference type="Proteomes" id="UP000663760"/>
    </source>
</evidence>
<keyword evidence="6" id="KW-1133">Transmembrane helix</keyword>
<accession>A0A7I8K7M3</accession>
<gene>
    <name evidence="9" type="ORF">SI8410_03004317</name>
</gene>
<evidence type="ECO:0000256" key="5">
    <source>
        <dbReference type="ARBA" id="ARBA00023157"/>
    </source>
</evidence>
<proteinExistence type="inferred from homology"/>
<dbReference type="Gene3D" id="2.115.10.20">
    <property type="entry name" value="Glycosyl hydrolase domain, family 43"/>
    <property type="match status" value="1"/>
</dbReference>
<dbReference type="AlphaFoldDB" id="A0A7I8K7M3"/>
<dbReference type="Pfam" id="PF09258">
    <property type="entry name" value="Glyco_transf_64"/>
    <property type="match status" value="1"/>
</dbReference>
<feature type="domain" description="Glucosamine inositolphosphorylceramide transferase 1 N-terminal" evidence="8">
    <location>
        <begin position="53"/>
        <end position="356"/>
    </location>
</feature>
<reference evidence="9" key="1">
    <citation type="submission" date="2020-02" db="EMBL/GenBank/DDBJ databases">
        <authorList>
            <person name="Scholz U."/>
            <person name="Mascher M."/>
            <person name="Fiebig A."/>
        </authorList>
    </citation>
    <scope>NUCLEOTIDE SEQUENCE</scope>
</reference>
<dbReference type="Proteomes" id="UP000663760">
    <property type="component" value="Chromosome 3"/>
</dbReference>
<dbReference type="InterPro" id="IPR029044">
    <property type="entry name" value="Nucleotide-diphossugar_trans"/>
</dbReference>
<keyword evidence="3" id="KW-0808">Transferase</keyword>
<keyword evidence="6" id="KW-0812">Transmembrane</keyword>
<dbReference type="EMBL" id="LR746266">
    <property type="protein sequence ID" value="CAA7393588.1"/>
    <property type="molecule type" value="Genomic_DNA"/>
</dbReference>
<name>A0A7I8K7M3_SPIIN</name>
<dbReference type="InterPro" id="IPR023296">
    <property type="entry name" value="Glyco_hydro_beta-prop_sf"/>
</dbReference>
<keyword evidence="4 6" id="KW-0472">Membrane</keyword>
<evidence type="ECO:0000313" key="9">
    <source>
        <dbReference type="EMBL" id="CAA7393588.1"/>
    </source>
</evidence>
<keyword evidence="5" id="KW-1015">Disulfide bond</keyword>
<dbReference type="InterPro" id="IPR004263">
    <property type="entry name" value="Exostosin"/>
</dbReference>
<protein>
    <submittedName>
        <fullName evidence="9">Uncharacterized protein</fullName>
    </submittedName>
</protein>